<sequence>MWLLMVSNSDYCALEWACEGRAGLATNGLRWLFADSDSFEISGTSLADRCCFDGNFLIVQLISAVFCAENADNAVNVATLCCQEDFQEPPPSRNSSYSVAVPEVVRADLTRPHSHIAIGSPSRPSKSSASPEPGSPSRYPEPPSSPKLRTDGSSSEPAAVASFLADANVPADCAAFGCCSAACCVDAAGSSLQQVLISLDVESAAVLLVVHPDACIAGLGVWRVAVGSCFYVLLASVVPCRATVDFCVSPNACCVLFCL</sequence>
<dbReference type="EMBL" id="BSYO01000013">
    <property type="protein sequence ID" value="GMH13965.1"/>
    <property type="molecule type" value="Genomic_DNA"/>
</dbReference>
<name>A0AAD3XRY8_NEPGR</name>
<dbReference type="AlphaFoldDB" id="A0AAD3XRY8"/>
<proteinExistence type="predicted"/>
<keyword evidence="3" id="KW-1185">Reference proteome</keyword>
<feature type="region of interest" description="Disordered" evidence="1">
    <location>
        <begin position="115"/>
        <end position="154"/>
    </location>
</feature>
<evidence type="ECO:0000313" key="3">
    <source>
        <dbReference type="Proteomes" id="UP001279734"/>
    </source>
</evidence>
<comment type="caution">
    <text evidence="2">The sequence shown here is derived from an EMBL/GenBank/DDBJ whole genome shotgun (WGS) entry which is preliminary data.</text>
</comment>
<gene>
    <name evidence="2" type="ORF">Nepgr_015806</name>
</gene>
<evidence type="ECO:0000313" key="2">
    <source>
        <dbReference type="EMBL" id="GMH13965.1"/>
    </source>
</evidence>
<reference evidence="2" key="1">
    <citation type="submission" date="2023-05" db="EMBL/GenBank/DDBJ databases">
        <title>Nepenthes gracilis genome sequencing.</title>
        <authorList>
            <person name="Fukushima K."/>
        </authorList>
    </citation>
    <scope>NUCLEOTIDE SEQUENCE</scope>
    <source>
        <strain evidence="2">SING2019-196</strain>
    </source>
</reference>
<evidence type="ECO:0000256" key="1">
    <source>
        <dbReference type="SAM" id="MobiDB-lite"/>
    </source>
</evidence>
<accession>A0AAD3XRY8</accession>
<protein>
    <submittedName>
        <fullName evidence="2">Uncharacterized protein</fullName>
    </submittedName>
</protein>
<dbReference type="Proteomes" id="UP001279734">
    <property type="component" value="Unassembled WGS sequence"/>
</dbReference>
<organism evidence="2 3">
    <name type="scientific">Nepenthes gracilis</name>
    <name type="common">Slender pitcher plant</name>
    <dbReference type="NCBI Taxonomy" id="150966"/>
    <lineage>
        <taxon>Eukaryota</taxon>
        <taxon>Viridiplantae</taxon>
        <taxon>Streptophyta</taxon>
        <taxon>Embryophyta</taxon>
        <taxon>Tracheophyta</taxon>
        <taxon>Spermatophyta</taxon>
        <taxon>Magnoliopsida</taxon>
        <taxon>eudicotyledons</taxon>
        <taxon>Gunneridae</taxon>
        <taxon>Pentapetalae</taxon>
        <taxon>Caryophyllales</taxon>
        <taxon>Nepenthaceae</taxon>
        <taxon>Nepenthes</taxon>
    </lineage>
</organism>
<feature type="compositionally biased region" description="Low complexity" evidence="1">
    <location>
        <begin position="120"/>
        <end position="138"/>
    </location>
</feature>